<dbReference type="STRING" id="1218506.JF75_05660"/>
<dbReference type="HOGENOM" id="CLU_072811_0_0_9"/>
<accession>A0A0F4LL96</accession>
<keyword evidence="2" id="KW-1185">Reference proteome</keyword>
<proteinExistence type="predicted"/>
<organism evidence="1 2">
    <name type="scientific">Lactobacillus kimbladii</name>
    <dbReference type="NCBI Taxonomy" id="1218506"/>
    <lineage>
        <taxon>Bacteria</taxon>
        <taxon>Bacillati</taxon>
        <taxon>Bacillota</taxon>
        <taxon>Bacilli</taxon>
        <taxon>Lactobacillales</taxon>
        <taxon>Lactobacillaceae</taxon>
        <taxon>Lactobacillus</taxon>
    </lineage>
</organism>
<protein>
    <submittedName>
        <fullName evidence="1">Microcin B17-processing protein McbD</fullName>
    </submittedName>
</protein>
<evidence type="ECO:0000313" key="2">
    <source>
        <dbReference type="Proteomes" id="UP000033612"/>
    </source>
</evidence>
<gene>
    <name evidence="1" type="ORF">JF75_05660</name>
</gene>
<dbReference type="EMBL" id="JXLH01000010">
    <property type="protein sequence ID" value="KJY59034.1"/>
    <property type="molecule type" value="Genomic_DNA"/>
</dbReference>
<name>A0A0F4LL96_9LACO</name>
<dbReference type="PATRIC" id="fig|1218506.3.peg.615"/>
<evidence type="ECO:0000313" key="1">
    <source>
        <dbReference type="EMBL" id="KJY59034.1"/>
    </source>
</evidence>
<dbReference type="AlphaFoldDB" id="A0A0F4LL96"/>
<dbReference type="RefSeq" id="WP_046331764.1">
    <property type="nucleotide sequence ID" value="NZ_JBHTBO010000024.1"/>
</dbReference>
<reference evidence="1 2" key="1">
    <citation type="submission" date="2015-01" db="EMBL/GenBank/DDBJ databases">
        <title>Comparative genomics of the lactic acid bacteria isolated from the honey bee gut.</title>
        <authorList>
            <person name="Ellegaard K.M."/>
            <person name="Tamarit D."/>
            <person name="Javelind E."/>
            <person name="Olofsson T."/>
            <person name="Andersson S.G."/>
            <person name="Vasquez A."/>
        </authorList>
    </citation>
    <scope>NUCLEOTIDE SEQUENCE [LARGE SCALE GENOMIC DNA]</scope>
    <source>
        <strain evidence="1 2">Hma2</strain>
    </source>
</reference>
<dbReference type="Proteomes" id="UP000033612">
    <property type="component" value="Unassembled WGS sequence"/>
</dbReference>
<dbReference type="OrthoDB" id="2379922at2"/>
<sequence>MESKSLGYTYNYVVSKFLNEFNNKNYVSLNYPSIGCNGSSSDYSFINSMLGSIGEVFERQALTNFWEVQIPLKMLTCLNINKRRIERIKFSKEKLSYLYDTCGLSTYTSTEGAFENSLREFIERQSFILSYLSKSPGFFLEKNEYFKKFVPKRLQFMNLYEISFISFYKVVFGIGAKKGNRIYIGLGAGYTIEDALHSFVKEANPFETGKSEDLIKNLKYLDYGDVFSILAKDKILAAYDYLEDSPTVKIDDINSCRHDRLQVLDELTNYMKSDLYMTSFFSKNNKYYRNKNAKSIKLFCLNWFPSLDPSSFNDETYEYVECVTGKKLNRRINFIPFP</sequence>
<comment type="caution">
    <text evidence="1">The sequence shown here is derived from an EMBL/GenBank/DDBJ whole genome shotgun (WGS) entry which is preliminary data.</text>
</comment>